<keyword evidence="6 15" id="KW-0347">Helicase</keyword>
<dbReference type="CDD" id="cd17992">
    <property type="entry name" value="DEXHc_RecG"/>
    <property type="match status" value="1"/>
</dbReference>
<dbReference type="AlphaFoldDB" id="A0A9D1CGC6"/>
<evidence type="ECO:0000256" key="1">
    <source>
        <dbReference type="ARBA" id="ARBA00007504"/>
    </source>
</evidence>
<dbReference type="Proteomes" id="UP000606463">
    <property type="component" value="Unassembled WGS sequence"/>
</dbReference>
<dbReference type="PANTHER" id="PTHR47964:SF1">
    <property type="entry name" value="ATP-DEPENDENT DNA HELICASE HOMOLOG RECG, CHLOROPLASTIC"/>
    <property type="match status" value="1"/>
</dbReference>
<proteinExistence type="inferred from homology"/>
<dbReference type="Pfam" id="PF00270">
    <property type="entry name" value="DEAD"/>
    <property type="match status" value="1"/>
</dbReference>
<evidence type="ECO:0000256" key="9">
    <source>
        <dbReference type="ARBA" id="ARBA00023172"/>
    </source>
</evidence>
<dbReference type="SMART" id="SM00490">
    <property type="entry name" value="HELICc"/>
    <property type="match status" value="1"/>
</dbReference>
<dbReference type="InterPro" id="IPR047112">
    <property type="entry name" value="RecG/Mfd"/>
</dbReference>
<dbReference type="NCBIfam" id="NF008168">
    <property type="entry name" value="PRK10917.2-2"/>
    <property type="match status" value="1"/>
</dbReference>
<keyword evidence="3 15" id="KW-0547">Nucleotide-binding</keyword>
<keyword evidence="9 15" id="KW-0233">DNA recombination</keyword>
<feature type="domain" description="Helicase C-terminal" evidence="17">
    <location>
        <begin position="556"/>
        <end position="728"/>
    </location>
</feature>
<dbReference type="GO" id="GO:0016787">
    <property type="term" value="F:hydrolase activity"/>
    <property type="evidence" value="ECO:0007669"/>
    <property type="project" value="UniProtKB-KW"/>
</dbReference>
<evidence type="ECO:0000256" key="11">
    <source>
        <dbReference type="ARBA" id="ARBA00023235"/>
    </source>
</evidence>
<evidence type="ECO:0000256" key="4">
    <source>
        <dbReference type="ARBA" id="ARBA00022763"/>
    </source>
</evidence>
<evidence type="ECO:0000256" key="8">
    <source>
        <dbReference type="ARBA" id="ARBA00023125"/>
    </source>
</evidence>
<accession>A0A9D1CGC6</accession>
<dbReference type="PROSITE" id="PS51194">
    <property type="entry name" value="HELICASE_CTER"/>
    <property type="match status" value="1"/>
</dbReference>
<protein>
    <recommendedName>
        <fullName evidence="2 15">ATP-dependent DNA helicase RecG</fullName>
        <ecNumber evidence="13 15">5.6.2.4</ecNumber>
    </recommendedName>
</protein>
<dbReference type="InterPro" id="IPR004609">
    <property type="entry name" value="ATP-dep_DNA_helicase_RecG"/>
</dbReference>
<dbReference type="EMBL" id="DQVE01000035">
    <property type="protein sequence ID" value="HIP98393.1"/>
    <property type="molecule type" value="Genomic_DNA"/>
</dbReference>
<dbReference type="SUPFAM" id="SSF52540">
    <property type="entry name" value="P-loop containing nucleoside triphosphate hydrolases"/>
    <property type="match status" value="2"/>
</dbReference>
<dbReference type="InterPro" id="IPR012340">
    <property type="entry name" value="NA-bd_OB-fold"/>
</dbReference>
<comment type="function">
    <text evidence="15">Plays a critical role in recombination and DNA repair. Helps process Holliday junction intermediates to mature products by catalyzing branch migration. Has replication fork regression activity, unwinds stalled or blocked replication forks to make a HJ that can be resolved. Has a DNA unwinding activity characteristic of a DNA helicase with 3'-5' polarity.</text>
</comment>
<dbReference type="GO" id="GO:0006310">
    <property type="term" value="P:DNA recombination"/>
    <property type="evidence" value="ECO:0007669"/>
    <property type="project" value="UniProtKB-UniRule"/>
</dbReference>
<evidence type="ECO:0000256" key="10">
    <source>
        <dbReference type="ARBA" id="ARBA00023204"/>
    </source>
</evidence>
<dbReference type="InterPro" id="IPR011545">
    <property type="entry name" value="DEAD/DEAH_box_helicase_dom"/>
</dbReference>
<dbReference type="InterPro" id="IPR045562">
    <property type="entry name" value="RecG_dom3_C"/>
</dbReference>
<keyword evidence="7 15" id="KW-0067">ATP-binding</keyword>
<evidence type="ECO:0000256" key="6">
    <source>
        <dbReference type="ARBA" id="ARBA00022806"/>
    </source>
</evidence>
<dbReference type="InterPro" id="IPR027417">
    <property type="entry name" value="P-loop_NTPase"/>
</dbReference>
<dbReference type="GO" id="GO:0043138">
    <property type="term" value="F:3'-5' DNA helicase activity"/>
    <property type="evidence" value="ECO:0007669"/>
    <property type="project" value="UniProtKB-EC"/>
</dbReference>
<dbReference type="CDD" id="cd18811">
    <property type="entry name" value="SF2_C_RecG"/>
    <property type="match status" value="1"/>
</dbReference>
<evidence type="ECO:0000256" key="5">
    <source>
        <dbReference type="ARBA" id="ARBA00022801"/>
    </source>
</evidence>
<dbReference type="SUPFAM" id="SSF50249">
    <property type="entry name" value="Nucleic acid-binding proteins"/>
    <property type="match status" value="1"/>
</dbReference>
<comment type="catalytic activity">
    <reaction evidence="14 15">
        <text>ATP + H2O = ADP + phosphate + H(+)</text>
        <dbReference type="Rhea" id="RHEA:13065"/>
        <dbReference type="ChEBI" id="CHEBI:15377"/>
        <dbReference type="ChEBI" id="CHEBI:15378"/>
        <dbReference type="ChEBI" id="CHEBI:30616"/>
        <dbReference type="ChEBI" id="CHEBI:43474"/>
        <dbReference type="ChEBI" id="CHEBI:456216"/>
        <dbReference type="EC" id="5.6.2.4"/>
    </reaction>
</comment>
<dbReference type="Pfam" id="PF00271">
    <property type="entry name" value="Helicase_C"/>
    <property type="match status" value="1"/>
</dbReference>
<dbReference type="GO" id="GO:0003677">
    <property type="term" value="F:DNA binding"/>
    <property type="evidence" value="ECO:0007669"/>
    <property type="project" value="UniProtKB-KW"/>
</dbReference>
<sequence>MEPKEEKLKKALLAIEKLSEKDYAKLKKLIGVGNYLYRLLADILNDPVKEDLKIFDKYSLEKRIAILNYLKEVLQRRLQKPQIDKNRSVKPFEYFLTTIEKVDFLTPGEVKLLKSLGINTVLDALYYFPYKYKDRRLNKSIRHAKPNTQICVKVKVLQTRKLPGGGLYNYEVIVTDGTDRLALKYRYKDFRALLRFKRGSEWVVCGKLKQFAGEKYIVHPEVYTTSSQEVGKIVPIYYARRGREFKEFASKSKAKILASAIGNIVKKYAPHLPEILPYKVLEKYSFPTIDIAFKNIHFPPSVENFYDLEERKTYYQRRFIYEDLLVFSLAMLLQKGRLATLKAPKVEIDTEEFIKTFEGKLPFKLTNAQRRVLKEILTDLKGGKPMNRLLQGDVGSGKTIVAIGSALAAVKAGLQVAVLAPTEILANQHFKNFQKFLVETGFLTADKIALLTGSLTQAVKRKLKNLIKLGAVKIVIGTHALIEGDVEFENLGLVIVDEQHRFGVLQRKALIDKGKGFHPHVLVMTATPIPRTLALTAYGDLDVSVLDEMPAGRKPVLTRLLYESEKEKLYSLIRRELEKGNKVYVVYPLVEESEKLELKSATEEWKKWKELFPERKVLLLHGRMKDSEKQRVMEEFRKGGDILVSTTVVEVGVDVPDATVMVIEDAHRFGLAQLHQLRGRVGRGESQSYCYLVVPDEVRDKPGGDFLKRLEVFVRTTDGFKIAEEDLKLRGSGNLLGTEQSGYFTFPLADLNRAEDRAILLQARQDAQRILEATPDLSKLPNLKKLLLYRYGDKLELGLVS</sequence>
<dbReference type="Gene3D" id="2.40.50.140">
    <property type="entry name" value="Nucleic acid-binding proteins"/>
    <property type="match status" value="1"/>
</dbReference>
<dbReference type="InterPro" id="IPR001650">
    <property type="entry name" value="Helicase_C-like"/>
</dbReference>
<dbReference type="PANTHER" id="PTHR47964">
    <property type="entry name" value="ATP-DEPENDENT DNA HELICASE HOMOLOG RECG, CHLOROPLASTIC"/>
    <property type="match status" value="1"/>
</dbReference>
<dbReference type="EC" id="5.6.2.4" evidence="13 15"/>
<dbReference type="InterPro" id="IPR014001">
    <property type="entry name" value="Helicase_ATP-bd"/>
</dbReference>
<feature type="domain" description="Helicase ATP-binding" evidence="16">
    <location>
        <begin position="379"/>
        <end position="546"/>
    </location>
</feature>
<name>A0A9D1CGC6_AQUAO</name>
<evidence type="ECO:0000256" key="2">
    <source>
        <dbReference type="ARBA" id="ARBA00017846"/>
    </source>
</evidence>
<dbReference type="NCBIfam" id="TIGR00643">
    <property type="entry name" value="recG"/>
    <property type="match status" value="1"/>
</dbReference>
<keyword evidence="4 15" id="KW-0227">DNA damage</keyword>
<evidence type="ECO:0000313" key="19">
    <source>
        <dbReference type="Proteomes" id="UP000606463"/>
    </source>
</evidence>
<dbReference type="CDD" id="cd04488">
    <property type="entry name" value="RecG_wedge_OBF"/>
    <property type="match status" value="1"/>
</dbReference>
<evidence type="ECO:0000256" key="7">
    <source>
        <dbReference type="ARBA" id="ARBA00022840"/>
    </source>
</evidence>
<evidence type="ECO:0000256" key="15">
    <source>
        <dbReference type="RuleBase" id="RU363016"/>
    </source>
</evidence>
<evidence type="ECO:0000313" key="18">
    <source>
        <dbReference type="EMBL" id="HIP98393.1"/>
    </source>
</evidence>
<evidence type="ECO:0000256" key="12">
    <source>
        <dbReference type="ARBA" id="ARBA00034617"/>
    </source>
</evidence>
<keyword evidence="10 15" id="KW-0234">DNA repair</keyword>
<comment type="similarity">
    <text evidence="1 15">Belongs to the helicase family. RecG subfamily.</text>
</comment>
<keyword evidence="8" id="KW-0238">DNA-binding</keyword>
<evidence type="ECO:0000259" key="16">
    <source>
        <dbReference type="PROSITE" id="PS51192"/>
    </source>
</evidence>
<dbReference type="PROSITE" id="PS51192">
    <property type="entry name" value="HELICASE_ATP_BIND_1"/>
    <property type="match status" value="1"/>
</dbReference>
<dbReference type="NCBIfam" id="NF008165">
    <property type="entry name" value="PRK10917.1-3"/>
    <property type="match status" value="1"/>
</dbReference>
<dbReference type="InterPro" id="IPR033454">
    <property type="entry name" value="RecG_wedge"/>
</dbReference>
<comment type="catalytic activity">
    <reaction evidence="12 15">
        <text>Couples ATP hydrolysis with the unwinding of duplex DNA by translocating in the 3'-5' direction.</text>
        <dbReference type="EC" id="5.6.2.4"/>
    </reaction>
</comment>
<evidence type="ECO:0000256" key="13">
    <source>
        <dbReference type="ARBA" id="ARBA00034808"/>
    </source>
</evidence>
<dbReference type="SMART" id="SM00487">
    <property type="entry name" value="DEXDc"/>
    <property type="match status" value="1"/>
</dbReference>
<evidence type="ECO:0000256" key="14">
    <source>
        <dbReference type="ARBA" id="ARBA00048988"/>
    </source>
</evidence>
<reference evidence="18" key="1">
    <citation type="journal article" date="2020" name="ISME J.">
        <title>Gammaproteobacteria mediating utilization of methyl-, sulfur- and petroleum organic compounds in deep ocean hydrothermal plumes.</title>
        <authorList>
            <person name="Zhou Z."/>
            <person name="Liu Y."/>
            <person name="Pan J."/>
            <person name="Cron B.R."/>
            <person name="Toner B.M."/>
            <person name="Anantharaman K."/>
            <person name="Breier J.A."/>
            <person name="Dick G.J."/>
            <person name="Li M."/>
        </authorList>
    </citation>
    <scope>NUCLEOTIDE SEQUENCE</scope>
    <source>
        <strain evidence="18">SZUA-1501</strain>
    </source>
</reference>
<dbReference type="Pfam" id="PF19833">
    <property type="entry name" value="RecG_dom3_C"/>
    <property type="match status" value="1"/>
</dbReference>
<gene>
    <name evidence="18" type="primary">recG</name>
    <name evidence="18" type="ORF">EYH37_03375</name>
</gene>
<keyword evidence="11" id="KW-0413">Isomerase</keyword>
<evidence type="ECO:0000256" key="3">
    <source>
        <dbReference type="ARBA" id="ARBA00022741"/>
    </source>
</evidence>
<dbReference type="Gene3D" id="3.40.50.300">
    <property type="entry name" value="P-loop containing nucleotide triphosphate hydrolases"/>
    <property type="match status" value="2"/>
</dbReference>
<organism evidence="18 19">
    <name type="scientific">Aquifex aeolicus</name>
    <dbReference type="NCBI Taxonomy" id="63363"/>
    <lineage>
        <taxon>Bacteria</taxon>
        <taxon>Pseudomonadati</taxon>
        <taxon>Aquificota</taxon>
        <taxon>Aquificia</taxon>
        <taxon>Aquificales</taxon>
        <taxon>Aquificaceae</taxon>
        <taxon>Aquifex</taxon>
    </lineage>
</organism>
<dbReference type="Pfam" id="PF17191">
    <property type="entry name" value="RecG_wedge"/>
    <property type="match status" value="1"/>
</dbReference>
<evidence type="ECO:0000259" key="17">
    <source>
        <dbReference type="PROSITE" id="PS51194"/>
    </source>
</evidence>
<keyword evidence="5 15" id="KW-0378">Hydrolase</keyword>
<dbReference type="GO" id="GO:0005524">
    <property type="term" value="F:ATP binding"/>
    <property type="evidence" value="ECO:0007669"/>
    <property type="project" value="UniProtKB-KW"/>
</dbReference>
<comment type="caution">
    <text evidence="18">The sequence shown here is derived from an EMBL/GenBank/DDBJ whole genome shotgun (WGS) entry which is preliminary data.</text>
</comment>
<dbReference type="GO" id="GO:0006281">
    <property type="term" value="P:DNA repair"/>
    <property type="evidence" value="ECO:0007669"/>
    <property type="project" value="UniProtKB-UniRule"/>
</dbReference>